<comment type="caution">
    <text evidence="2">The sequence shown here is derived from an EMBL/GenBank/DDBJ whole genome shotgun (WGS) entry which is preliminary data.</text>
</comment>
<evidence type="ECO:0000313" key="4">
    <source>
        <dbReference type="EMBL" id="KYC50925.1"/>
    </source>
</evidence>
<dbReference type="EMBL" id="LNJC01000006">
    <property type="protein sequence ID" value="KYC50925.1"/>
    <property type="molecule type" value="Genomic_DNA"/>
</dbReference>
<accession>A0A150ITR5</accession>
<dbReference type="GO" id="GO:0003677">
    <property type="term" value="F:DNA binding"/>
    <property type="evidence" value="ECO:0007669"/>
    <property type="project" value="InterPro"/>
</dbReference>
<evidence type="ECO:0000313" key="5">
    <source>
        <dbReference type="Proteomes" id="UP000091929"/>
    </source>
</evidence>
<proteinExistence type="predicted"/>
<dbReference type="AlphaFoldDB" id="A0A150ILX3"/>
<dbReference type="PROSITE" id="PS51740">
    <property type="entry name" value="SPOVT_ABRB"/>
    <property type="match status" value="1"/>
</dbReference>
<dbReference type="InterPro" id="IPR037914">
    <property type="entry name" value="SpoVT-AbrB_sf"/>
</dbReference>
<dbReference type="Proteomes" id="UP000092403">
    <property type="component" value="Unassembled WGS sequence"/>
</dbReference>
<dbReference type="EMBL" id="LNGE01000007">
    <property type="protein sequence ID" value="KYC45947.1"/>
    <property type="molecule type" value="Genomic_DNA"/>
</dbReference>
<dbReference type="NCBIfam" id="TIGR01439">
    <property type="entry name" value="lp_hng_hel_AbrB"/>
    <property type="match status" value="1"/>
</dbReference>
<feature type="domain" description="SpoVT-AbrB" evidence="1">
    <location>
        <begin position="3"/>
        <end position="46"/>
    </location>
</feature>
<dbReference type="Gene3D" id="2.10.260.10">
    <property type="match status" value="1"/>
</dbReference>
<dbReference type="Pfam" id="PF04014">
    <property type="entry name" value="MazE_antitoxin"/>
    <property type="match status" value="1"/>
</dbReference>
<sequence>MEVEIIEMKSNGQISIPSEFRDDIKEGDKLIIIKNDDQLILKKADFIKGLEEDLIFAKRTEEAFKRYQNGKFVEMDFDEFMEEASKW</sequence>
<protein>
    <submittedName>
        <fullName evidence="2">SpoVT / AbrB like domain protein</fullName>
    </submittedName>
</protein>
<accession>A0A150ILX3</accession>
<dbReference type="Proteomes" id="UP000092401">
    <property type="component" value="Unassembled WGS sequence"/>
</dbReference>
<accession>A0A150J1G6</accession>
<dbReference type="Proteomes" id="UP000091929">
    <property type="component" value="Unassembled WGS sequence"/>
</dbReference>
<dbReference type="SMART" id="SM00966">
    <property type="entry name" value="SpoVT_AbrB"/>
    <property type="match status" value="1"/>
</dbReference>
<dbReference type="SUPFAM" id="SSF89447">
    <property type="entry name" value="AbrB/MazE/MraZ-like"/>
    <property type="match status" value="1"/>
</dbReference>
<organism evidence="2 6">
    <name type="scientific">Candidatus Methanofastidiosum methylothiophilum</name>
    <dbReference type="NCBI Taxonomy" id="1705564"/>
    <lineage>
        <taxon>Archaea</taxon>
        <taxon>Methanobacteriati</taxon>
        <taxon>Methanobacteriota</taxon>
        <taxon>Stenosarchaea group</taxon>
        <taxon>Candidatus Methanofastidiosia</taxon>
        <taxon>Candidatus Methanofastidiosales</taxon>
        <taxon>Candidatus Methanofastidiosaceae</taxon>
        <taxon>Candidatus Methanofastidiosum</taxon>
    </lineage>
</organism>
<gene>
    <name evidence="2" type="ORF">APG10_00357</name>
    <name evidence="3" type="ORF">APG11_00507</name>
    <name evidence="4" type="ORF">APG12_00488</name>
</gene>
<name>A0A150ILX3_9EURY</name>
<evidence type="ECO:0000259" key="1">
    <source>
        <dbReference type="PROSITE" id="PS51740"/>
    </source>
</evidence>
<dbReference type="EMBL" id="LNGF01000008">
    <property type="protein sequence ID" value="KYC48268.1"/>
    <property type="molecule type" value="Genomic_DNA"/>
</dbReference>
<evidence type="ECO:0000313" key="6">
    <source>
        <dbReference type="Proteomes" id="UP000092401"/>
    </source>
</evidence>
<reference evidence="5 6" key="1">
    <citation type="journal article" date="2016" name="ISME J.">
        <title>Chasing the elusive Euryarchaeota class WSA2: genomes reveal a uniquely fastidious methyl-reducing methanogen.</title>
        <authorList>
            <person name="Nobu M.K."/>
            <person name="Narihiro T."/>
            <person name="Kuroda K."/>
            <person name="Mei R."/>
            <person name="Liu W.T."/>
        </authorList>
    </citation>
    <scope>NUCLEOTIDE SEQUENCE [LARGE SCALE GENOMIC DNA]</scope>
    <source>
        <strain evidence="2">B03fssc0709_Meth_Bin005</strain>
        <strain evidence="3">B15fssc0709_Meth_Bin003</strain>
        <strain evidence="4">BMIXfssc0709_Meth_Bin006</strain>
    </source>
</reference>
<evidence type="ECO:0000313" key="2">
    <source>
        <dbReference type="EMBL" id="KYC45947.1"/>
    </source>
</evidence>
<evidence type="ECO:0000313" key="3">
    <source>
        <dbReference type="EMBL" id="KYC48268.1"/>
    </source>
</evidence>
<dbReference type="InterPro" id="IPR007159">
    <property type="entry name" value="SpoVT-AbrB_dom"/>
</dbReference>